<protein>
    <submittedName>
        <fullName evidence="1">VirK/YbjX family protein</fullName>
    </submittedName>
</protein>
<keyword evidence="2" id="KW-1185">Reference proteome</keyword>
<accession>A0ABT2BJX1</accession>
<evidence type="ECO:0000313" key="2">
    <source>
        <dbReference type="Proteomes" id="UP001205861"/>
    </source>
</evidence>
<dbReference type="InterPro" id="IPR007488">
    <property type="entry name" value="DUF535"/>
</dbReference>
<dbReference type="RefSeq" id="WP_258856733.1">
    <property type="nucleotide sequence ID" value="NZ_JANUGV010000002.1"/>
</dbReference>
<organism evidence="1 2">
    <name type="scientific">Massilia solisilvae</name>
    <dbReference type="NCBI Taxonomy" id="1811225"/>
    <lineage>
        <taxon>Bacteria</taxon>
        <taxon>Pseudomonadati</taxon>
        <taxon>Pseudomonadota</taxon>
        <taxon>Betaproteobacteria</taxon>
        <taxon>Burkholderiales</taxon>
        <taxon>Oxalobacteraceae</taxon>
        <taxon>Telluria group</taxon>
        <taxon>Massilia</taxon>
    </lineage>
</organism>
<dbReference type="Pfam" id="PF04393">
    <property type="entry name" value="DUF535"/>
    <property type="match status" value="1"/>
</dbReference>
<comment type="caution">
    <text evidence="1">The sequence shown here is derived from an EMBL/GenBank/DDBJ whole genome shotgun (WGS) entry which is preliminary data.</text>
</comment>
<sequence>MPEKRALLFFMYSDLHPCARERATLKDRVKLLLGAALFPSQTKRWKGYVQGHPVLRDLADGLPRIIHKIYRPYLSNHLSCASRVRVLMNHYTAISDAGLGPLVRRAAAAPVALARFDGKSGAMLEVSLSAIRNAHREGELALHLSCQGRTVYTASFTVVMQREERCLALGGLQGLRASDGAAVVKQLNRELHGCRPKTFLVEILRHLGTCLGCSKLVLVSNRNRIVVNWRRTDRISADYDTTWREMHAAQRSDGNFELPCINPASGDMSSVPSHKRSEARKRHALICLVQRKVETSLTLPATWAMGKAADQASSACQRGVLLLEGPKHETRLAVADARNLVELFPQ</sequence>
<dbReference type="EMBL" id="JANUGV010000002">
    <property type="protein sequence ID" value="MCS0608807.1"/>
    <property type="molecule type" value="Genomic_DNA"/>
</dbReference>
<dbReference type="PANTHER" id="PTHR38785:SF1">
    <property type="entry name" value="HOMOLOG OF VIRK"/>
    <property type="match status" value="1"/>
</dbReference>
<dbReference type="Proteomes" id="UP001205861">
    <property type="component" value="Unassembled WGS sequence"/>
</dbReference>
<name>A0ABT2BJX1_9BURK</name>
<dbReference type="PANTHER" id="PTHR38785">
    <property type="entry name" value="HOMOLOG OF VIRK"/>
    <property type="match status" value="1"/>
</dbReference>
<evidence type="ECO:0000313" key="1">
    <source>
        <dbReference type="EMBL" id="MCS0608807.1"/>
    </source>
</evidence>
<gene>
    <name evidence="1" type="ORF">NX773_11580</name>
</gene>
<proteinExistence type="predicted"/>
<reference evidence="1 2" key="1">
    <citation type="submission" date="2022-08" db="EMBL/GenBank/DDBJ databases">
        <title>Reclassification of Massilia species as members of the genera Telluria, Duganella, Pseudoduganella, Mokoshia gen. nov. and Zemynaea gen. nov. using orthogonal and non-orthogonal genome-based approaches.</title>
        <authorList>
            <person name="Bowman J.P."/>
        </authorList>
    </citation>
    <scope>NUCLEOTIDE SEQUENCE [LARGE SCALE GENOMIC DNA]</scope>
    <source>
        <strain evidence="1 2">JCM 31607</strain>
    </source>
</reference>